<dbReference type="GO" id="GO:0006420">
    <property type="term" value="P:arginyl-tRNA aminoacylation"/>
    <property type="evidence" value="ECO:0007669"/>
    <property type="project" value="UniProtKB-UniRule"/>
</dbReference>
<dbReference type="GO" id="GO:0005737">
    <property type="term" value="C:cytoplasm"/>
    <property type="evidence" value="ECO:0007669"/>
    <property type="project" value="UniProtKB-SubCell"/>
</dbReference>
<feature type="domain" description="Arginyl tRNA synthetase N-terminal" evidence="13">
    <location>
        <begin position="8"/>
        <end position="93"/>
    </location>
</feature>
<evidence type="ECO:0000256" key="6">
    <source>
        <dbReference type="ARBA" id="ARBA00022840"/>
    </source>
</evidence>
<dbReference type="SMART" id="SM01016">
    <property type="entry name" value="Arg_tRNA_synt_N"/>
    <property type="match status" value="1"/>
</dbReference>
<dbReference type="Gene3D" id="1.10.730.10">
    <property type="entry name" value="Isoleucyl-tRNA Synthetase, Domain 1"/>
    <property type="match status" value="1"/>
</dbReference>
<dbReference type="InterPro" id="IPR009080">
    <property type="entry name" value="tRNAsynth_Ia_anticodon-bd"/>
</dbReference>
<evidence type="ECO:0000256" key="3">
    <source>
        <dbReference type="ARBA" id="ARBA00022490"/>
    </source>
</evidence>
<proteinExistence type="inferred from homology"/>
<keyword evidence="8 10" id="KW-0030">Aminoacyl-tRNA synthetase</keyword>
<comment type="subunit">
    <text evidence="10">Monomer.</text>
</comment>
<evidence type="ECO:0000256" key="8">
    <source>
        <dbReference type="ARBA" id="ARBA00023146"/>
    </source>
</evidence>
<dbReference type="FunFam" id="1.10.730.10:FF:000008">
    <property type="entry name" value="Arginine--tRNA ligase"/>
    <property type="match status" value="1"/>
</dbReference>
<dbReference type="PANTHER" id="PTHR11956:SF5">
    <property type="entry name" value="ARGININE--TRNA LIGASE, CYTOPLASMIC"/>
    <property type="match status" value="1"/>
</dbReference>
<evidence type="ECO:0000256" key="9">
    <source>
        <dbReference type="ARBA" id="ARBA00049339"/>
    </source>
</evidence>
<keyword evidence="3 10" id="KW-0963">Cytoplasm</keyword>
<evidence type="ECO:0000259" key="12">
    <source>
        <dbReference type="SMART" id="SM00836"/>
    </source>
</evidence>
<dbReference type="Pfam" id="PF03485">
    <property type="entry name" value="Arg_tRNA_synt_N"/>
    <property type="match status" value="1"/>
</dbReference>
<name>A0A5M4B7N2_9FLAO</name>
<evidence type="ECO:0000256" key="2">
    <source>
        <dbReference type="ARBA" id="ARBA00005594"/>
    </source>
</evidence>
<dbReference type="InterPro" id="IPR005148">
    <property type="entry name" value="Arg-tRNA-synth_N"/>
</dbReference>
<comment type="similarity">
    <text evidence="2 10 11">Belongs to the class-I aminoacyl-tRNA synthetase family.</text>
</comment>
<keyword evidence="4 10" id="KW-0436">Ligase</keyword>
<dbReference type="PANTHER" id="PTHR11956">
    <property type="entry name" value="ARGINYL-TRNA SYNTHETASE"/>
    <property type="match status" value="1"/>
</dbReference>
<dbReference type="Pfam" id="PF05746">
    <property type="entry name" value="DALR_1"/>
    <property type="match status" value="1"/>
</dbReference>
<feature type="short sequence motif" description="'HIGH' region" evidence="10">
    <location>
        <begin position="129"/>
        <end position="139"/>
    </location>
</feature>
<dbReference type="InterPro" id="IPR008909">
    <property type="entry name" value="DALR_anticod-bd"/>
</dbReference>
<gene>
    <name evidence="10 14" type="primary">argS</name>
    <name evidence="14" type="ORF">RCZ01_04980</name>
</gene>
<accession>A0A5M4B7N2</accession>
<evidence type="ECO:0000256" key="11">
    <source>
        <dbReference type="RuleBase" id="RU363038"/>
    </source>
</evidence>
<dbReference type="GO" id="GO:0005524">
    <property type="term" value="F:ATP binding"/>
    <property type="evidence" value="ECO:0007669"/>
    <property type="project" value="UniProtKB-UniRule"/>
</dbReference>
<dbReference type="PRINTS" id="PR01038">
    <property type="entry name" value="TRNASYNTHARG"/>
</dbReference>
<evidence type="ECO:0000256" key="10">
    <source>
        <dbReference type="HAMAP-Rule" id="MF_00123"/>
    </source>
</evidence>
<comment type="catalytic activity">
    <reaction evidence="9 10">
        <text>tRNA(Arg) + L-arginine + ATP = L-arginyl-tRNA(Arg) + AMP + diphosphate</text>
        <dbReference type="Rhea" id="RHEA:20301"/>
        <dbReference type="Rhea" id="RHEA-COMP:9658"/>
        <dbReference type="Rhea" id="RHEA-COMP:9673"/>
        <dbReference type="ChEBI" id="CHEBI:30616"/>
        <dbReference type="ChEBI" id="CHEBI:32682"/>
        <dbReference type="ChEBI" id="CHEBI:33019"/>
        <dbReference type="ChEBI" id="CHEBI:78442"/>
        <dbReference type="ChEBI" id="CHEBI:78513"/>
        <dbReference type="ChEBI" id="CHEBI:456215"/>
        <dbReference type="EC" id="6.1.1.19"/>
    </reaction>
</comment>
<keyword evidence="5 10" id="KW-0547">Nucleotide-binding</keyword>
<dbReference type="Proteomes" id="UP000398217">
    <property type="component" value="Unassembled WGS sequence"/>
</dbReference>
<dbReference type="AlphaFoldDB" id="A0A5M4B7N2"/>
<dbReference type="PROSITE" id="PS00178">
    <property type="entry name" value="AA_TRNA_LIGASE_I"/>
    <property type="match status" value="1"/>
</dbReference>
<dbReference type="SUPFAM" id="SSF55190">
    <property type="entry name" value="Arginyl-tRNA synthetase (ArgRS), N-terminal 'additional' domain"/>
    <property type="match status" value="1"/>
</dbReference>
<comment type="subcellular location">
    <subcellularLocation>
        <location evidence="1 10">Cytoplasm</location>
    </subcellularLocation>
</comment>
<keyword evidence="6 10" id="KW-0067">ATP-binding</keyword>
<dbReference type="Pfam" id="PF00750">
    <property type="entry name" value="tRNA-synt_1d"/>
    <property type="match status" value="1"/>
</dbReference>
<dbReference type="Gene3D" id="3.40.50.620">
    <property type="entry name" value="HUPs"/>
    <property type="match status" value="1"/>
</dbReference>
<dbReference type="InterPro" id="IPR014729">
    <property type="entry name" value="Rossmann-like_a/b/a_fold"/>
</dbReference>
<evidence type="ECO:0000256" key="7">
    <source>
        <dbReference type="ARBA" id="ARBA00022917"/>
    </source>
</evidence>
<protein>
    <recommendedName>
        <fullName evidence="10">Arginine--tRNA ligase</fullName>
        <ecNumber evidence="10">6.1.1.19</ecNumber>
    </recommendedName>
    <alternativeName>
        <fullName evidence="10">Arginyl-tRNA synthetase</fullName>
        <shortName evidence="10">ArgRS</shortName>
    </alternativeName>
</protein>
<dbReference type="SUPFAM" id="SSF47323">
    <property type="entry name" value="Anticodon-binding domain of a subclass of class I aminoacyl-tRNA synthetases"/>
    <property type="match status" value="1"/>
</dbReference>
<organism evidence="14 15">
    <name type="scientific">Capnocytophaga felis</name>
    <dbReference type="NCBI Taxonomy" id="2267611"/>
    <lineage>
        <taxon>Bacteria</taxon>
        <taxon>Pseudomonadati</taxon>
        <taxon>Bacteroidota</taxon>
        <taxon>Flavobacteriia</taxon>
        <taxon>Flavobacteriales</taxon>
        <taxon>Flavobacteriaceae</taxon>
        <taxon>Capnocytophaga</taxon>
    </lineage>
</organism>
<sequence length="601" mass="68517">MKNISDMQNLQEILKQHTQKAVEQIFGVQLENVELQQTKKEFEGDVTVVIFPMLRQIKGNPEQIGQQIGTFLQENVAEVSGFNVVKGFLNLVISDSYYIDFLKNIEKESRFGLAQPNSKKTIMVEYSSPNTNKPLHLGHIRNNLLGYSVAEILKAAGHKVYKTQIINDRGIHICKSMIAWQKFGNGETPENSGLKGDKLVGNYYVAFDKAYKSEIEQLISEGKTKEEAEKQAPIFLEAQEMLRKWEAGDEQVISLWKTMNQWVYDGFSTTYKNLGVDFDSYYYESNTYLLGKDIVEEGLQKGVFFKKEDGSVWCDLTADGLDEKLVLRSDGTSVYMTQDIGTAIQRVKDYPDVKGMVYTVGNEQDYHFKVLFLILKKLGYDWAENLYHLSYGMVDLPSGKMKSREGTVVDADDLIVEMEQTAEEISQELGKLDGYDENQKRKLYHTIGLGALKYYILKVDPKKRILFDPKESIDFQGNTGPFVQYTYARIKSILRKYNEIGVSKSDSELISELHPKEKTLLKNMGLFPEVVQNAADSYSPAIIANYVYDLVKDFNSFYQNVSILGEENEAKREFRVSLCKKISEIIASAFAMLGIQVPERM</sequence>
<dbReference type="InterPro" id="IPR001412">
    <property type="entry name" value="aa-tRNA-synth_I_CS"/>
</dbReference>
<dbReference type="InterPro" id="IPR036695">
    <property type="entry name" value="Arg-tRNA-synth_N_sf"/>
</dbReference>
<comment type="caution">
    <text evidence="14">The sequence shown here is derived from an EMBL/GenBank/DDBJ whole genome shotgun (WGS) entry which is preliminary data.</text>
</comment>
<dbReference type="EMBL" id="BLBC01000005">
    <property type="protein sequence ID" value="GET45196.1"/>
    <property type="molecule type" value="Genomic_DNA"/>
</dbReference>
<reference evidence="15" key="1">
    <citation type="journal article" date="2020" name="Int. J. Syst. Evol. Microbiol.">
        <title>Capnocytophaga felis sp. nov. isolated from the feline oral cavity.</title>
        <authorList>
            <person name="Suzuki M."/>
            <person name="Umeda K."/>
            <person name="Kimura M."/>
            <person name="Imaoka K."/>
            <person name="Morikawa S."/>
            <person name="Maeda K."/>
        </authorList>
    </citation>
    <scope>NUCLEOTIDE SEQUENCE [LARGE SCALE GENOMIC DNA]</scope>
    <source>
        <strain evidence="15">KC07070</strain>
    </source>
</reference>
<dbReference type="NCBIfam" id="TIGR00456">
    <property type="entry name" value="argS"/>
    <property type="match status" value="1"/>
</dbReference>
<evidence type="ECO:0000256" key="5">
    <source>
        <dbReference type="ARBA" id="ARBA00022741"/>
    </source>
</evidence>
<evidence type="ECO:0000256" key="4">
    <source>
        <dbReference type="ARBA" id="ARBA00022598"/>
    </source>
</evidence>
<dbReference type="FunFam" id="3.40.50.620:FF:000125">
    <property type="entry name" value="Arginine--tRNA ligase"/>
    <property type="match status" value="1"/>
</dbReference>
<dbReference type="HAMAP" id="MF_00123">
    <property type="entry name" value="Arg_tRNA_synth"/>
    <property type="match status" value="1"/>
</dbReference>
<feature type="domain" description="DALR anticodon binding" evidence="12">
    <location>
        <begin position="483"/>
        <end position="601"/>
    </location>
</feature>
<dbReference type="InterPro" id="IPR035684">
    <property type="entry name" value="ArgRS_core"/>
</dbReference>
<dbReference type="SUPFAM" id="SSF52374">
    <property type="entry name" value="Nucleotidylyl transferase"/>
    <property type="match status" value="1"/>
</dbReference>
<dbReference type="EC" id="6.1.1.19" evidence="10"/>
<evidence type="ECO:0000259" key="13">
    <source>
        <dbReference type="SMART" id="SM01016"/>
    </source>
</evidence>
<dbReference type="InterPro" id="IPR001278">
    <property type="entry name" value="Arg-tRNA-ligase"/>
</dbReference>
<keyword evidence="7 10" id="KW-0648">Protein biosynthesis</keyword>
<dbReference type="SMART" id="SM00836">
    <property type="entry name" value="DALR_1"/>
    <property type="match status" value="1"/>
</dbReference>
<evidence type="ECO:0000313" key="14">
    <source>
        <dbReference type="EMBL" id="GET45196.1"/>
    </source>
</evidence>
<dbReference type="GO" id="GO:0004814">
    <property type="term" value="F:arginine-tRNA ligase activity"/>
    <property type="evidence" value="ECO:0007669"/>
    <property type="project" value="UniProtKB-UniRule"/>
</dbReference>
<keyword evidence="15" id="KW-1185">Reference proteome</keyword>
<evidence type="ECO:0000313" key="15">
    <source>
        <dbReference type="Proteomes" id="UP000398217"/>
    </source>
</evidence>
<evidence type="ECO:0000256" key="1">
    <source>
        <dbReference type="ARBA" id="ARBA00004496"/>
    </source>
</evidence>
<dbReference type="Gene3D" id="3.30.1360.70">
    <property type="entry name" value="Arginyl tRNA synthetase N-terminal domain"/>
    <property type="match status" value="1"/>
</dbReference>